<gene>
    <name evidence="6" type="ORF">BN7_3637</name>
</gene>
<feature type="transmembrane region" description="Helical" evidence="4">
    <location>
        <begin position="231"/>
        <end position="251"/>
    </location>
</feature>
<dbReference type="GO" id="GO:0016020">
    <property type="term" value="C:membrane"/>
    <property type="evidence" value="ECO:0007669"/>
    <property type="project" value="UniProtKB-SubCell"/>
</dbReference>
<dbReference type="CDD" id="cd17352">
    <property type="entry name" value="MFS_MCT_SLC16"/>
    <property type="match status" value="1"/>
</dbReference>
<dbReference type="PANTHER" id="PTHR11360:SF177">
    <property type="entry name" value="RIBOFLAVIN TRANSPORTER MCH5"/>
    <property type="match status" value="1"/>
</dbReference>
<keyword evidence="4" id="KW-0812">Transmembrane</keyword>
<protein>
    <submittedName>
        <fullName evidence="6">Monocarboxylate transporter</fullName>
    </submittedName>
</protein>
<evidence type="ECO:0000259" key="5">
    <source>
        <dbReference type="PROSITE" id="PS50850"/>
    </source>
</evidence>
<keyword evidence="4" id="KW-0472">Membrane</keyword>
<dbReference type="InterPro" id="IPR020846">
    <property type="entry name" value="MFS_dom"/>
</dbReference>
<dbReference type="eggNOG" id="KOG2504">
    <property type="taxonomic scope" value="Eukaryota"/>
</dbReference>
<feature type="domain" description="Major facilitator superfamily (MFS) profile" evidence="5">
    <location>
        <begin position="103"/>
        <end position="505"/>
    </location>
</feature>
<feature type="transmembrane region" description="Helical" evidence="4">
    <location>
        <begin position="199"/>
        <end position="219"/>
    </location>
</feature>
<reference evidence="6 7" key="1">
    <citation type="journal article" date="2012" name="Eukaryot. Cell">
        <title>Draft genome sequence of Wickerhamomyces ciferrii NRRL Y-1031 F-60-10.</title>
        <authorList>
            <person name="Schneider J."/>
            <person name="Andrea H."/>
            <person name="Blom J."/>
            <person name="Jaenicke S."/>
            <person name="Ruckert C."/>
            <person name="Schorsch C."/>
            <person name="Szczepanowski R."/>
            <person name="Farwick M."/>
            <person name="Goesmann A."/>
            <person name="Puhler A."/>
            <person name="Schaffer S."/>
            <person name="Tauch A."/>
            <person name="Kohler T."/>
            <person name="Brinkrolf K."/>
        </authorList>
    </citation>
    <scope>NUCLEOTIDE SEQUENCE [LARGE SCALE GENOMIC DNA]</scope>
    <source>
        <strain evidence="7">ATCC 14091 / BCRC 22168 / CBS 111 / JCM 3599 / NBRC 0793 / NRRL Y-1031 F-60-10</strain>
    </source>
</reference>
<feature type="compositionally biased region" description="Polar residues" evidence="3">
    <location>
        <begin position="60"/>
        <end position="76"/>
    </location>
</feature>
<feature type="transmembrane region" description="Helical" evidence="4">
    <location>
        <begin position="174"/>
        <end position="193"/>
    </location>
</feature>
<dbReference type="SUPFAM" id="SSF103473">
    <property type="entry name" value="MFS general substrate transporter"/>
    <property type="match status" value="1"/>
</dbReference>
<dbReference type="InParanoid" id="K0KRV8"/>
<dbReference type="Proteomes" id="UP000009328">
    <property type="component" value="Unassembled WGS sequence"/>
</dbReference>
<evidence type="ECO:0000256" key="2">
    <source>
        <dbReference type="ARBA" id="ARBA00006727"/>
    </source>
</evidence>
<keyword evidence="7" id="KW-1185">Reference proteome</keyword>
<comment type="caution">
    <text evidence="6">The sequence shown here is derived from an EMBL/GenBank/DDBJ whole genome shotgun (WGS) entry which is preliminary data.</text>
</comment>
<evidence type="ECO:0000256" key="4">
    <source>
        <dbReference type="SAM" id="Phobius"/>
    </source>
</evidence>
<evidence type="ECO:0000256" key="3">
    <source>
        <dbReference type="SAM" id="MobiDB-lite"/>
    </source>
</evidence>
<name>K0KRV8_WICCF</name>
<feature type="transmembrane region" description="Helical" evidence="4">
    <location>
        <begin position="387"/>
        <end position="408"/>
    </location>
</feature>
<feature type="region of interest" description="Disordered" evidence="3">
    <location>
        <begin position="28"/>
        <end position="76"/>
    </location>
</feature>
<accession>K0KRV8</accession>
<feature type="transmembrane region" description="Helical" evidence="4">
    <location>
        <begin position="144"/>
        <end position="167"/>
    </location>
</feature>
<feature type="transmembrane region" description="Helical" evidence="4">
    <location>
        <begin position="452"/>
        <end position="472"/>
    </location>
</feature>
<feature type="transmembrane region" description="Helical" evidence="4">
    <location>
        <begin position="263"/>
        <end position="282"/>
    </location>
</feature>
<organism evidence="6 7">
    <name type="scientific">Wickerhamomyces ciferrii (strain ATCC 14091 / BCRC 22168 / CBS 111 / JCM 3599 / NBRC 0793 / NRRL Y-1031 F-60-10)</name>
    <name type="common">Yeast</name>
    <name type="synonym">Pichia ciferrii</name>
    <dbReference type="NCBI Taxonomy" id="1206466"/>
    <lineage>
        <taxon>Eukaryota</taxon>
        <taxon>Fungi</taxon>
        <taxon>Dikarya</taxon>
        <taxon>Ascomycota</taxon>
        <taxon>Saccharomycotina</taxon>
        <taxon>Saccharomycetes</taxon>
        <taxon>Phaffomycetales</taxon>
        <taxon>Wickerhamomycetaceae</taxon>
        <taxon>Wickerhamomyces</taxon>
    </lineage>
</organism>
<dbReference type="InterPro" id="IPR011701">
    <property type="entry name" value="MFS"/>
</dbReference>
<dbReference type="EMBL" id="CAIF01000108">
    <property type="protein sequence ID" value="CCH44078.1"/>
    <property type="molecule type" value="Genomic_DNA"/>
</dbReference>
<feature type="transmembrane region" description="Helical" evidence="4">
    <location>
        <begin position="323"/>
        <end position="344"/>
    </location>
</feature>
<dbReference type="FunCoup" id="K0KRV8">
    <property type="interactions" value="193"/>
</dbReference>
<dbReference type="InterPro" id="IPR050327">
    <property type="entry name" value="Proton-linked_MCT"/>
</dbReference>
<dbReference type="HOGENOM" id="CLU_001265_1_0_1"/>
<dbReference type="Gene3D" id="1.20.1250.20">
    <property type="entry name" value="MFS general substrate transporter like domains"/>
    <property type="match status" value="1"/>
</dbReference>
<feature type="transmembrane region" description="Helical" evidence="4">
    <location>
        <begin position="106"/>
        <end position="124"/>
    </location>
</feature>
<evidence type="ECO:0000313" key="7">
    <source>
        <dbReference type="Proteomes" id="UP000009328"/>
    </source>
</evidence>
<comment type="subcellular location">
    <subcellularLocation>
        <location evidence="1">Membrane</location>
        <topology evidence="1">Multi-pass membrane protein</topology>
    </subcellularLocation>
</comment>
<dbReference type="Pfam" id="PF07690">
    <property type="entry name" value="MFS_1"/>
    <property type="match status" value="1"/>
</dbReference>
<comment type="similarity">
    <text evidence="2">Belongs to the major facilitator superfamily. Monocarboxylate porter (TC 2.A.1.13) family.</text>
</comment>
<dbReference type="InterPro" id="IPR036259">
    <property type="entry name" value="MFS_trans_sf"/>
</dbReference>
<evidence type="ECO:0000313" key="6">
    <source>
        <dbReference type="EMBL" id="CCH44078.1"/>
    </source>
</evidence>
<feature type="transmembrane region" description="Helical" evidence="4">
    <location>
        <begin position="420"/>
        <end position="440"/>
    </location>
</feature>
<feature type="transmembrane region" description="Helical" evidence="4">
    <location>
        <begin position="356"/>
        <end position="375"/>
    </location>
</feature>
<dbReference type="GO" id="GO:0022857">
    <property type="term" value="F:transmembrane transporter activity"/>
    <property type="evidence" value="ECO:0007669"/>
    <property type="project" value="InterPro"/>
</dbReference>
<feature type="transmembrane region" description="Helical" evidence="4">
    <location>
        <begin position="484"/>
        <end position="505"/>
    </location>
</feature>
<dbReference type="PANTHER" id="PTHR11360">
    <property type="entry name" value="MONOCARBOXYLATE TRANSPORTER"/>
    <property type="match status" value="1"/>
</dbReference>
<dbReference type="PROSITE" id="PS50850">
    <property type="entry name" value="MFS"/>
    <property type="match status" value="1"/>
</dbReference>
<dbReference type="AlphaFoldDB" id="K0KRV8"/>
<evidence type="ECO:0000256" key="1">
    <source>
        <dbReference type="ARBA" id="ARBA00004141"/>
    </source>
</evidence>
<dbReference type="GO" id="GO:0032218">
    <property type="term" value="P:riboflavin transport"/>
    <property type="evidence" value="ECO:0007669"/>
    <property type="project" value="TreeGrafter"/>
</dbReference>
<feature type="compositionally biased region" description="Polar residues" evidence="3">
    <location>
        <begin position="43"/>
        <end position="52"/>
    </location>
</feature>
<proteinExistence type="inferred from homology"/>
<keyword evidence="4" id="KW-1133">Transmembrane helix</keyword>
<sequence length="513" mass="55570">MLEPPTIAYPQPTKKNENQEITLELQDLGPLSPIESNGPGVGSSKNIAQGSGFTWHDNGRNTPDNNSVSGAGGKQSSIRELTNEDETISLIDEDLDFPEGGLKANLVVFGSFMGLIPVFGLINSPGAIEAYVSSHQLAEFSTSTVSWIFSMNVFFAFGSGIFSGAFFDRNGARPPMIIGAVFFSGGLFATGNATTVWQFILSFGLVTGFGLGMLMSPLVGVVSHYFKKNRAIATSVATTGGSIGGIIMPLLLRSLFPKVGFAWALRILAFICMFCFVFSILFSKERISNKRGNEDVNTHKPAGFIKTYIIDVFDYKSLIEVKFISCALAVALAESSLIVCSIYFPSYAIKRGFDENTSYLLLTVINTTGILGRYIPGYVADKFLGRFNVVILTLTGCVLVSFLLWLPFGYSLKVLYAYSGLYGFCSGSILSLSPVCCGQISRTDQFGKRYSTMYLIVALAMLTAIPIAGVIIGDGSIGRYNNFIIYSAMLNVGGIMCYLISRYACVGFKLCKF</sequence>